<evidence type="ECO:0000313" key="1">
    <source>
        <dbReference type="EMBL" id="KRY45046.1"/>
    </source>
</evidence>
<keyword evidence="2" id="KW-1185">Reference proteome</keyword>
<accession>A0A0V1C6Y5</accession>
<protein>
    <submittedName>
        <fullName evidence="1">Uncharacterized protein</fullName>
    </submittedName>
</protein>
<evidence type="ECO:0000313" key="2">
    <source>
        <dbReference type="Proteomes" id="UP000054653"/>
    </source>
</evidence>
<sequence>MFIKCLEARHTLTESNSIASFPASCSSLRNILHQCSYKIDHILGQKENRPAKMTPESPDFGFACFAFLV</sequence>
<organism evidence="1 2">
    <name type="scientific">Trichinella britovi</name>
    <name type="common">Parasitic roundworm</name>
    <dbReference type="NCBI Taxonomy" id="45882"/>
    <lineage>
        <taxon>Eukaryota</taxon>
        <taxon>Metazoa</taxon>
        <taxon>Ecdysozoa</taxon>
        <taxon>Nematoda</taxon>
        <taxon>Enoplea</taxon>
        <taxon>Dorylaimia</taxon>
        <taxon>Trichinellida</taxon>
        <taxon>Trichinellidae</taxon>
        <taxon>Trichinella</taxon>
    </lineage>
</organism>
<reference evidence="1 2" key="1">
    <citation type="submission" date="2015-01" db="EMBL/GenBank/DDBJ databases">
        <title>Evolution of Trichinella species and genotypes.</title>
        <authorList>
            <person name="Korhonen P.K."/>
            <person name="Edoardo P."/>
            <person name="Giuseppe L.R."/>
            <person name="Gasser R.B."/>
        </authorList>
    </citation>
    <scope>NUCLEOTIDE SEQUENCE [LARGE SCALE GENOMIC DNA]</scope>
    <source>
        <strain evidence="1">ISS120</strain>
    </source>
</reference>
<dbReference type="OrthoDB" id="5928963at2759"/>
<dbReference type="AlphaFoldDB" id="A0A0V1C6Y5"/>
<gene>
    <name evidence="1" type="ORF">T03_14340</name>
</gene>
<proteinExistence type="predicted"/>
<name>A0A0V1C6Y5_TRIBR</name>
<dbReference type="EMBL" id="JYDI01000421">
    <property type="protein sequence ID" value="KRY45046.1"/>
    <property type="molecule type" value="Genomic_DNA"/>
</dbReference>
<dbReference type="Proteomes" id="UP000054653">
    <property type="component" value="Unassembled WGS sequence"/>
</dbReference>
<comment type="caution">
    <text evidence="1">The sequence shown here is derived from an EMBL/GenBank/DDBJ whole genome shotgun (WGS) entry which is preliminary data.</text>
</comment>